<evidence type="ECO:0000256" key="4">
    <source>
        <dbReference type="ARBA" id="ARBA00022475"/>
    </source>
</evidence>
<evidence type="ECO:0000313" key="10">
    <source>
        <dbReference type="Proteomes" id="UP000006461"/>
    </source>
</evidence>
<protein>
    <submittedName>
        <fullName evidence="9">Arsenite efflux pump</fullName>
    </submittedName>
</protein>
<dbReference type="GO" id="GO:0015104">
    <property type="term" value="F:antimonite transmembrane transporter activity"/>
    <property type="evidence" value="ECO:0007669"/>
    <property type="project" value="TreeGrafter"/>
</dbReference>
<dbReference type="OrthoDB" id="3254016at2"/>
<comment type="similarity">
    <text evidence="2">Belongs to the arsenical resistance-3 (ACR3) (TC 2.A.59) family.</text>
</comment>
<name>I4F4K2_MODI5</name>
<feature type="transmembrane region" description="Helical" evidence="8">
    <location>
        <begin position="12"/>
        <end position="33"/>
    </location>
</feature>
<feature type="transmembrane region" description="Helical" evidence="8">
    <location>
        <begin position="128"/>
        <end position="152"/>
    </location>
</feature>
<sequence>MTSPVAWLERHQIGLYLVAIAAGGAIGVFLPAAERVEVAIYPVLGLLLYATFLGVPFASIGAALRDGRFLAAVLVLNFAVVPLVAYGLSRFVADRPALLFGVLLVLLTPCIDYVIVFSGLAGGASERLLAAAPLLMLAQVLLLPVYLLLFIGPEGVAVVDVGPFAEAFLVLIVVPLAAAAATQALAARSRAGRNLESAMLAAMVPLMMATLLVVVASQAGTVRMQASQLLILVPIYAGFLVVMAVLGVGAGRLFGLDVPSRRALVFSGATRNSLVVLPLALALPASLALAPVVVVTQTLVELIGMVIYVRLVPTLVPQRRMPRTLP</sequence>
<dbReference type="PATRIC" id="fig|477641.3.peg.4879"/>
<feature type="transmembrane region" description="Helical" evidence="8">
    <location>
        <begin position="164"/>
        <end position="186"/>
    </location>
</feature>
<feature type="transmembrane region" description="Helical" evidence="8">
    <location>
        <begin position="274"/>
        <end position="293"/>
    </location>
</feature>
<gene>
    <name evidence="9" type="ordered locus">MODMU_5187</name>
</gene>
<feature type="transmembrane region" description="Helical" evidence="8">
    <location>
        <begin position="97"/>
        <end position="116"/>
    </location>
</feature>
<dbReference type="eggNOG" id="COG0798">
    <property type="taxonomic scope" value="Bacteria"/>
</dbReference>
<dbReference type="PANTHER" id="PTHR43057">
    <property type="entry name" value="ARSENITE EFFLUX TRANSPORTER"/>
    <property type="match status" value="1"/>
</dbReference>
<reference evidence="9 10" key="1">
    <citation type="journal article" date="2012" name="J. Bacteriol.">
        <title>Genome Sequence of Radiation-Resistant Modestobacter marinus Strain BC501, a Representative Actinobacterium That Thrives on Calcareous Stone Surfaces.</title>
        <authorList>
            <person name="Normand P."/>
            <person name="Gury J."/>
            <person name="Pujic P."/>
            <person name="Chouaia B."/>
            <person name="Crotti E."/>
            <person name="Brusetti L."/>
            <person name="Daffonchio D."/>
            <person name="Vacherie B."/>
            <person name="Barbe V."/>
            <person name="Medigue C."/>
            <person name="Calteau A."/>
            <person name="Ghodhbane-Gtari F."/>
            <person name="Essoussi I."/>
            <person name="Nouioui I."/>
            <person name="Abbassi-Ghozzi I."/>
            <person name="Gtari M."/>
        </authorList>
    </citation>
    <scope>NUCLEOTIDE SEQUENCE [LARGE SCALE GENOMIC DNA]</scope>
    <source>
        <strain evidence="10">BC 501</strain>
    </source>
</reference>
<evidence type="ECO:0000256" key="8">
    <source>
        <dbReference type="SAM" id="Phobius"/>
    </source>
</evidence>
<keyword evidence="5 8" id="KW-0812">Transmembrane</keyword>
<feature type="transmembrane region" description="Helical" evidence="8">
    <location>
        <begin position="229"/>
        <end position="254"/>
    </location>
</feature>
<dbReference type="InterPro" id="IPR004706">
    <property type="entry name" value="Arsenical-R_Acr3"/>
</dbReference>
<evidence type="ECO:0000256" key="5">
    <source>
        <dbReference type="ARBA" id="ARBA00022692"/>
    </source>
</evidence>
<dbReference type="AlphaFoldDB" id="I4F4K2"/>
<keyword evidence="4" id="KW-1003">Cell membrane</keyword>
<dbReference type="PANTHER" id="PTHR43057:SF1">
    <property type="entry name" value="ARSENICAL-RESISTANCE PROTEIN 3"/>
    <property type="match status" value="1"/>
</dbReference>
<dbReference type="GO" id="GO:0015105">
    <property type="term" value="F:arsenite transmembrane transporter activity"/>
    <property type="evidence" value="ECO:0007669"/>
    <property type="project" value="TreeGrafter"/>
</dbReference>
<organism evidence="9 10">
    <name type="scientific">Modestobacter italicus (strain DSM 44449 / CECT 9708 / BC 501)</name>
    <dbReference type="NCBI Taxonomy" id="2732864"/>
    <lineage>
        <taxon>Bacteria</taxon>
        <taxon>Bacillati</taxon>
        <taxon>Actinomycetota</taxon>
        <taxon>Actinomycetes</taxon>
        <taxon>Geodermatophilales</taxon>
        <taxon>Geodermatophilaceae</taxon>
        <taxon>Modestobacter</taxon>
    </lineage>
</organism>
<evidence type="ECO:0000256" key="1">
    <source>
        <dbReference type="ARBA" id="ARBA00004651"/>
    </source>
</evidence>
<dbReference type="HOGENOM" id="CLU_022869_1_1_11"/>
<dbReference type="EMBL" id="FO203431">
    <property type="protein sequence ID" value="CCH90565.1"/>
    <property type="molecule type" value="Genomic_DNA"/>
</dbReference>
<evidence type="ECO:0000256" key="6">
    <source>
        <dbReference type="ARBA" id="ARBA00022989"/>
    </source>
</evidence>
<dbReference type="InterPro" id="IPR038770">
    <property type="entry name" value="Na+/solute_symporter_sf"/>
</dbReference>
<proteinExistence type="inferred from homology"/>
<evidence type="ECO:0000256" key="3">
    <source>
        <dbReference type="ARBA" id="ARBA00022448"/>
    </source>
</evidence>
<dbReference type="InterPro" id="IPR002657">
    <property type="entry name" value="BilAc:Na_symport/Acr3"/>
</dbReference>
<dbReference type="GO" id="GO:0005886">
    <property type="term" value="C:plasma membrane"/>
    <property type="evidence" value="ECO:0007669"/>
    <property type="project" value="UniProtKB-SubCell"/>
</dbReference>
<feature type="transmembrane region" description="Helical" evidence="8">
    <location>
        <begin position="198"/>
        <end position="217"/>
    </location>
</feature>
<keyword evidence="3" id="KW-0813">Transport</keyword>
<dbReference type="STRING" id="477641.MODMU_5187"/>
<dbReference type="Proteomes" id="UP000006461">
    <property type="component" value="Chromosome"/>
</dbReference>
<comment type="subcellular location">
    <subcellularLocation>
        <location evidence="1">Cell membrane</location>
        <topology evidence="1">Multi-pass membrane protein</topology>
    </subcellularLocation>
</comment>
<dbReference type="Gene3D" id="1.20.1530.20">
    <property type="match status" value="1"/>
</dbReference>
<dbReference type="Pfam" id="PF01758">
    <property type="entry name" value="SBF"/>
    <property type="match status" value="1"/>
</dbReference>
<keyword evidence="10" id="KW-1185">Reference proteome</keyword>
<evidence type="ECO:0000313" key="9">
    <source>
        <dbReference type="EMBL" id="CCH90565.1"/>
    </source>
</evidence>
<keyword evidence="7 8" id="KW-0472">Membrane</keyword>
<dbReference type="GO" id="GO:0015297">
    <property type="term" value="F:antiporter activity"/>
    <property type="evidence" value="ECO:0007669"/>
    <property type="project" value="InterPro"/>
</dbReference>
<feature type="transmembrane region" description="Helical" evidence="8">
    <location>
        <begin position="39"/>
        <end position="62"/>
    </location>
</feature>
<accession>I4F4K2</accession>
<keyword evidence="6 8" id="KW-1133">Transmembrane helix</keyword>
<dbReference type="OMA" id="VHAFVWL"/>
<evidence type="ECO:0000256" key="7">
    <source>
        <dbReference type="ARBA" id="ARBA00023136"/>
    </source>
</evidence>
<dbReference type="KEGG" id="mmar:MODMU_5187"/>
<feature type="transmembrane region" description="Helical" evidence="8">
    <location>
        <begin position="69"/>
        <end position="91"/>
    </location>
</feature>
<evidence type="ECO:0000256" key="2">
    <source>
        <dbReference type="ARBA" id="ARBA00010110"/>
    </source>
</evidence>